<dbReference type="InterPro" id="IPR036236">
    <property type="entry name" value="Znf_C2H2_sf"/>
</dbReference>
<dbReference type="EMBL" id="LR031872">
    <property type="protein sequence ID" value="VDC97420.1"/>
    <property type="molecule type" value="Genomic_DNA"/>
</dbReference>
<protein>
    <recommendedName>
        <fullName evidence="4">C2H2-type domain-containing protein</fullName>
    </recommendedName>
</protein>
<dbReference type="GO" id="GO:0000166">
    <property type="term" value="F:nucleotide binding"/>
    <property type="evidence" value="ECO:0007669"/>
    <property type="project" value="InterPro"/>
</dbReference>
<keyword evidence="3" id="KW-0472">Membrane</keyword>
<keyword evidence="3" id="KW-0812">Transmembrane</keyword>
<dbReference type="InterPro" id="IPR023299">
    <property type="entry name" value="ATPase_P-typ_cyto_dom_N"/>
</dbReference>
<feature type="transmembrane region" description="Helical" evidence="3">
    <location>
        <begin position="63"/>
        <end position="84"/>
    </location>
</feature>
<evidence type="ECO:0000259" key="4">
    <source>
        <dbReference type="PROSITE" id="PS50157"/>
    </source>
</evidence>
<evidence type="ECO:0000256" key="2">
    <source>
        <dbReference type="SAM" id="MobiDB-lite"/>
    </source>
</evidence>
<feature type="compositionally biased region" description="Polar residues" evidence="2">
    <location>
        <begin position="188"/>
        <end position="199"/>
    </location>
</feature>
<feature type="region of interest" description="Disordered" evidence="2">
    <location>
        <begin position="188"/>
        <end position="224"/>
    </location>
</feature>
<feature type="domain" description="C2H2-type" evidence="4">
    <location>
        <begin position="95"/>
        <end position="122"/>
    </location>
</feature>
<evidence type="ECO:0000256" key="1">
    <source>
        <dbReference type="PROSITE-ProRule" id="PRU00042"/>
    </source>
</evidence>
<dbReference type="PROSITE" id="PS50157">
    <property type="entry name" value="ZINC_FINGER_C2H2_2"/>
    <property type="match status" value="3"/>
</dbReference>
<reference evidence="5" key="1">
    <citation type="submission" date="2018-11" db="EMBL/GenBank/DDBJ databases">
        <authorList>
            <consortium name="Genoscope - CEA"/>
            <person name="William W."/>
        </authorList>
    </citation>
    <scope>NUCLEOTIDE SEQUENCE</scope>
</reference>
<dbReference type="PANTHER" id="PTHR46869">
    <property type="entry name" value="C2H2-LIKE ZINC FINGER PROTEIN"/>
    <property type="match status" value="1"/>
</dbReference>
<proteinExistence type="predicted"/>
<organism evidence="5">
    <name type="scientific">Brassica oleracea</name>
    <name type="common">Wild cabbage</name>
    <dbReference type="NCBI Taxonomy" id="3712"/>
    <lineage>
        <taxon>Eukaryota</taxon>
        <taxon>Viridiplantae</taxon>
        <taxon>Streptophyta</taxon>
        <taxon>Embryophyta</taxon>
        <taxon>Tracheophyta</taxon>
        <taxon>Spermatophyta</taxon>
        <taxon>Magnoliopsida</taxon>
        <taxon>eudicotyledons</taxon>
        <taxon>Gunneridae</taxon>
        <taxon>Pentapetalae</taxon>
        <taxon>rosids</taxon>
        <taxon>malvids</taxon>
        <taxon>Brassicales</taxon>
        <taxon>Brassicaceae</taxon>
        <taxon>Brassiceae</taxon>
        <taxon>Brassica</taxon>
    </lineage>
</organism>
<dbReference type="GO" id="GO:0008270">
    <property type="term" value="F:zinc ion binding"/>
    <property type="evidence" value="ECO:0007669"/>
    <property type="project" value="UniProtKB-KW"/>
</dbReference>
<keyword evidence="1" id="KW-0479">Metal-binding</keyword>
<feature type="domain" description="C2H2-type" evidence="4">
    <location>
        <begin position="356"/>
        <end position="379"/>
    </location>
</feature>
<feature type="compositionally biased region" description="Low complexity" evidence="2">
    <location>
        <begin position="209"/>
        <end position="221"/>
    </location>
</feature>
<dbReference type="InterPro" id="IPR013087">
    <property type="entry name" value="Znf_C2H2_type"/>
</dbReference>
<dbReference type="Gene3D" id="3.30.160.60">
    <property type="entry name" value="Classic Zinc Finger"/>
    <property type="match status" value="1"/>
</dbReference>
<dbReference type="PANTHER" id="PTHR46869:SF15">
    <property type="entry name" value="C2H2-TYPE DOMAIN-CONTAINING PROTEIN"/>
    <property type="match status" value="1"/>
</dbReference>
<keyword evidence="3" id="KW-1133">Transmembrane helix</keyword>
<dbReference type="InterPro" id="IPR023214">
    <property type="entry name" value="HAD_sf"/>
</dbReference>
<name>A0A3P6BI26_BRAOL</name>
<dbReference type="PROSITE" id="PS00028">
    <property type="entry name" value="ZINC_FINGER_C2H2_1"/>
    <property type="match status" value="3"/>
</dbReference>
<dbReference type="Gene3D" id="3.40.50.1000">
    <property type="entry name" value="HAD superfamily/HAD-like"/>
    <property type="match status" value="1"/>
</dbReference>
<gene>
    <name evidence="5" type="ORF">BOLC3T19529H</name>
</gene>
<dbReference type="Pfam" id="PF13912">
    <property type="entry name" value="zf-C2H2_6"/>
    <property type="match status" value="2"/>
</dbReference>
<feature type="domain" description="C2H2-type" evidence="4">
    <location>
        <begin position="155"/>
        <end position="183"/>
    </location>
</feature>
<keyword evidence="1" id="KW-0863">Zinc-finger</keyword>
<dbReference type="Gene3D" id="3.40.1110.10">
    <property type="entry name" value="Calcium-transporting ATPase, cytoplasmic domain N"/>
    <property type="match status" value="1"/>
</dbReference>
<dbReference type="SMART" id="SM00355">
    <property type="entry name" value="ZnF_C2H2"/>
    <property type="match status" value="3"/>
</dbReference>
<dbReference type="AlphaFoldDB" id="A0A3P6BI26"/>
<keyword evidence="1" id="KW-0862">Zinc</keyword>
<sequence>MPWIHLRYWSGHRMLVKARISVRVLSRFMAKERILNFDGGRFSPDLHLARTTVTSQTLIPKKASSFVVLCSIFLSLFGVGSFVLRSMEKMIEREYMCKFCNKKFPSGKSLGGHIRIHTNHYSLLSSSYNNAKNPKKKKKKKKKKRLVAMKQQQQLCCRECGKAFDSLKALWNHMDCCHCEGEKLVMDSQSDTETTSSGPTRKRSKKQFSSESFSNGSSSSSACEIDQEHKNSVLSLMMMSMDSRGLTLVVNSLVAESSENNSVGDDNGAILYDSYSSDSDYFMNGPKRSDSAISVDGCLSNNGDDLAVKEGRSKYELRKSKRVVLPCYESDSCAVDTNSKIHSKKAISANKNGKCHECPFCFRVFKSGQALGGHKRSHSFVNQEHRVKHKAADMRIDLNRPAHDIIVSNSGTGFPSIRGLRGQKARYLRDVSWWANDKDAELLRPSYVKPEVVSWSPRIIVLHNFLSSGECEYLKAIARPRLQVSTVVDIKTGKGVKSDVRTNSGILDLYNTRADLRKKDHLAIDKYALRGLRSLAVAKQTIPEKTKKKSSGDPWEFVGGLPLFDPPRHDNAYTIRRASDLGVNISDQLAISSETRLKLGMGSNMYPYHQLLYLDKKAIRESLGNQVMFF</sequence>
<accession>A0A3P6BI26</accession>
<evidence type="ECO:0000256" key="3">
    <source>
        <dbReference type="SAM" id="Phobius"/>
    </source>
</evidence>
<evidence type="ECO:0000313" key="5">
    <source>
        <dbReference type="EMBL" id="VDC97420.1"/>
    </source>
</evidence>
<dbReference type="SUPFAM" id="SSF57667">
    <property type="entry name" value="beta-beta-alpha zinc fingers"/>
    <property type="match status" value="1"/>
</dbReference>